<name>A0ABP8TV82_9ACTN</name>
<evidence type="ECO:0000313" key="1">
    <source>
        <dbReference type="EMBL" id="GAA4615018.1"/>
    </source>
</evidence>
<evidence type="ECO:0000313" key="2">
    <source>
        <dbReference type="Proteomes" id="UP001500212"/>
    </source>
</evidence>
<dbReference type="RefSeq" id="WP_345363346.1">
    <property type="nucleotide sequence ID" value="NZ_BAABHJ010000027.1"/>
</dbReference>
<dbReference type="EMBL" id="BAABHJ010000027">
    <property type="protein sequence ID" value="GAA4615018.1"/>
    <property type="molecule type" value="Genomic_DNA"/>
</dbReference>
<sequence length="111" mass="11455">MRAQPIARLTWGTLLITAPGTVLETITGRPATTSQRWVLRVLGSRHALQAGIDLARPTPAVLRCGAAVDLLHAATCAGAVAFLPLWRRPAAVDGVGALALAAGALAHARAH</sequence>
<keyword evidence="2" id="KW-1185">Reference proteome</keyword>
<gene>
    <name evidence="1" type="ORF">GCM10023195_65890</name>
</gene>
<accession>A0ABP8TV82</accession>
<organism evidence="1 2">
    <name type="scientific">Actinoallomurus liliacearum</name>
    <dbReference type="NCBI Taxonomy" id="1080073"/>
    <lineage>
        <taxon>Bacteria</taxon>
        <taxon>Bacillati</taxon>
        <taxon>Actinomycetota</taxon>
        <taxon>Actinomycetes</taxon>
        <taxon>Streptosporangiales</taxon>
        <taxon>Thermomonosporaceae</taxon>
        <taxon>Actinoallomurus</taxon>
    </lineage>
</organism>
<proteinExistence type="predicted"/>
<reference evidence="2" key="1">
    <citation type="journal article" date="2019" name="Int. J. Syst. Evol. Microbiol.">
        <title>The Global Catalogue of Microorganisms (GCM) 10K type strain sequencing project: providing services to taxonomists for standard genome sequencing and annotation.</title>
        <authorList>
            <consortium name="The Broad Institute Genomics Platform"/>
            <consortium name="The Broad Institute Genome Sequencing Center for Infectious Disease"/>
            <person name="Wu L."/>
            <person name="Ma J."/>
        </authorList>
    </citation>
    <scope>NUCLEOTIDE SEQUENCE [LARGE SCALE GENOMIC DNA]</scope>
    <source>
        <strain evidence="2">JCM 17938</strain>
    </source>
</reference>
<dbReference type="Proteomes" id="UP001500212">
    <property type="component" value="Unassembled WGS sequence"/>
</dbReference>
<protein>
    <submittedName>
        <fullName evidence="1">Uncharacterized protein</fullName>
    </submittedName>
</protein>
<comment type="caution">
    <text evidence="1">The sequence shown here is derived from an EMBL/GenBank/DDBJ whole genome shotgun (WGS) entry which is preliminary data.</text>
</comment>